<name>A0A2A4G5A9_9FLAO</name>
<reference evidence="2 3" key="1">
    <citation type="submission" date="2017-04" db="EMBL/GenBank/DDBJ databases">
        <title>A new member of the family Flavobacteriaceae isolated from ascidians.</title>
        <authorList>
            <person name="Chen L."/>
        </authorList>
    </citation>
    <scope>NUCLEOTIDE SEQUENCE [LARGE SCALE GENOMIC DNA]</scope>
    <source>
        <strain evidence="2 3">HQA918</strain>
    </source>
</reference>
<feature type="transmembrane region" description="Helical" evidence="1">
    <location>
        <begin position="6"/>
        <end position="28"/>
    </location>
</feature>
<keyword evidence="3" id="KW-1185">Reference proteome</keyword>
<keyword evidence="2" id="KW-0687">Ribonucleoprotein</keyword>
<keyword evidence="1" id="KW-0472">Membrane</keyword>
<dbReference type="GO" id="GO:0005840">
    <property type="term" value="C:ribosome"/>
    <property type="evidence" value="ECO:0007669"/>
    <property type="project" value="UniProtKB-KW"/>
</dbReference>
<dbReference type="AlphaFoldDB" id="A0A2A4G5A9"/>
<keyword evidence="1" id="KW-1133">Transmembrane helix</keyword>
<sequence length="169" mass="18835">MDFENMNIWCWLIPALVGLISAILGYLLGKASGTSDEDELTRLRDANAQLQADLDVCGKNLEVAKLAAVIPFDADLAKAVFGKKVKVNDLKIVEGIGPKIEQLFQADGIDTWKALADTDVDRCKAILKSGGEKFKVHDPTSWPLQAKMCYHNQWHELLKWQDEHKGGRM</sequence>
<dbReference type="OrthoDB" id="1493222at2"/>
<dbReference type="Proteomes" id="UP000219559">
    <property type="component" value="Unassembled WGS sequence"/>
</dbReference>
<protein>
    <submittedName>
        <fullName evidence="2">LSU ribosomal protein L21p</fullName>
    </submittedName>
</protein>
<evidence type="ECO:0000313" key="2">
    <source>
        <dbReference type="EMBL" id="PCE62925.1"/>
    </source>
</evidence>
<gene>
    <name evidence="2" type="ORF">B7P33_16755</name>
</gene>
<keyword evidence="2" id="KW-0689">Ribosomal protein</keyword>
<organism evidence="2 3">
    <name type="scientific">Sediminicola luteus</name>
    <dbReference type="NCBI Taxonomy" id="319238"/>
    <lineage>
        <taxon>Bacteria</taxon>
        <taxon>Pseudomonadati</taxon>
        <taxon>Bacteroidota</taxon>
        <taxon>Flavobacteriia</taxon>
        <taxon>Flavobacteriales</taxon>
        <taxon>Flavobacteriaceae</taxon>
        <taxon>Sediminicola</taxon>
    </lineage>
</organism>
<evidence type="ECO:0000313" key="3">
    <source>
        <dbReference type="Proteomes" id="UP000219559"/>
    </source>
</evidence>
<comment type="caution">
    <text evidence="2">The sequence shown here is derived from an EMBL/GenBank/DDBJ whole genome shotgun (WGS) entry which is preliminary data.</text>
</comment>
<dbReference type="EMBL" id="NBWU01000007">
    <property type="protein sequence ID" value="PCE62925.1"/>
    <property type="molecule type" value="Genomic_DNA"/>
</dbReference>
<accession>A0A2A4G5A9</accession>
<dbReference type="RefSeq" id="WP_097441036.1">
    <property type="nucleotide sequence ID" value="NZ_KZ300477.1"/>
</dbReference>
<proteinExistence type="predicted"/>
<evidence type="ECO:0000256" key="1">
    <source>
        <dbReference type="SAM" id="Phobius"/>
    </source>
</evidence>
<keyword evidence="1" id="KW-0812">Transmembrane</keyword>